<organism evidence="12 13">
    <name type="scientific">Candidatus Woykebacteria bacterium RBG_16_44_10</name>
    <dbReference type="NCBI Taxonomy" id="1802597"/>
    <lineage>
        <taxon>Bacteria</taxon>
        <taxon>Candidatus Woykeibacteriota</taxon>
    </lineage>
</organism>
<evidence type="ECO:0000256" key="10">
    <source>
        <dbReference type="SAM" id="MobiDB-lite"/>
    </source>
</evidence>
<dbReference type="PANTHER" id="PTHR24220">
    <property type="entry name" value="IMPORT ATP-BINDING PROTEIN"/>
    <property type="match status" value="1"/>
</dbReference>
<dbReference type="Pfam" id="PF00005">
    <property type="entry name" value="ABC_tran"/>
    <property type="match status" value="1"/>
</dbReference>
<dbReference type="GO" id="GO:0022857">
    <property type="term" value="F:transmembrane transporter activity"/>
    <property type="evidence" value="ECO:0007669"/>
    <property type="project" value="TreeGrafter"/>
</dbReference>
<evidence type="ECO:0000256" key="8">
    <source>
        <dbReference type="ARBA" id="ARBA00023306"/>
    </source>
</evidence>
<evidence type="ECO:0000259" key="11">
    <source>
        <dbReference type="PROSITE" id="PS50893"/>
    </source>
</evidence>
<evidence type="ECO:0000256" key="6">
    <source>
        <dbReference type="ARBA" id="ARBA00022840"/>
    </source>
</evidence>
<dbReference type="SMART" id="SM00382">
    <property type="entry name" value="AAA"/>
    <property type="match status" value="1"/>
</dbReference>
<gene>
    <name evidence="9" type="primary">ftsE</name>
    <name evidence="12" type="ORF">A2Z24_02075</name>
</gene>
<evidence type="ECO:0000256" key="9">
    <source>
        <dbReference type="RuleBase" id="RU365094"/>
    </source>
</evidence>
<sequence>MINFQAVSKKYNSHEALSDVSLEIPDSEFVFLVGPTGAGKSTLLKLIIREELPSAGRVFVGSLEVNKLSSSQVPHLRRRVGTVFQDFKLLPQRTVFENVAFPLEILGLDDDEIESVTKDTLALVDLEKLANQFPGQISGGEAQRTAIARAMVLRPEVILADEPTGNLDAGSAWEVMQLLDRLNSLGTTVIMATHNMDISSSLPHRTLEIQKGRLVHDSKPKGTKSPAVKKKNA</sequence>
<dbReference type="Proteomes" id="UP000177588">
    <property type="component" value="Unassembled WGS sequence"/>
</dbReference>
<accession>A0A1G1WEZ5</accession>
<evidence type="ECO:0000256" key="3">
    <source>
        <dbReference type="ARBA" id="ARBA00022475"/>
    </source>
</evidence>
<dbReference type="STRING" id="1802597.A2Z24_02075"/>
<dbReference type="GO" id="GO:0051301">
    <property type="term" value="P:cell division"/>
    <property type="evidence" value="ECO:0007669"/>
    <property type="project" value="UniProtKB-UniRule"/>
</dbReference>
<dbReference type="FunFam" id="3.40.50.300:FF:000056">
    <property type="entry name" value="Cell division ATP-binding protein FtsE"/>
    <property type="match status" value="1"/>
</dbReference>
<reference evidence="12 13" key="1">
    <citation type="journal article" date="2016" name="Nat. Commun.">
        <title>Thousands of microbial genomes shed light on interconnected biogeochemical processes in an aquifer system.</title>
        <authorList>
            <person name="Anantharaman K."/>
            <person name="Brown C.T."/>
            <person name="Hug L.A."/>
            <person name="Sharon I."/>
            <person name="Castelle C.J."/>
            <person name="Probst A.J."/>
            <person name="Thomas B.C."/>
            <person name="Singh A."/>
            <person name="Wilkins M.J."/>
            <person name="Karaoz U."/>
            <person name="Brodie E.L."/>
            <person name="Williams K.H."/>
            <person name="Hubbard S.S."/>
            <person name="Banfield J.F."/>
        </authorList>
    </citation>
    <scope>NUCLEOTIDE SEQUENCE [LARGE SCALE GENOMIC DNA]</scope>
</reference>
<comment type="caution">
    <text evidence="12">The sequence shown here is derived from an EMBL/GenBank/DDBJ whole genome shotgun (WGS) entry which is preliminary data.</text>
</comment>
<keyword evidence="6 9" id="KW-0067">ATP-binding</keyword>
<dbReference type="AlphaFoldDB" id="A0A1G1WEZ5"/>
<keyword evidence="8 9" id="KW-0131">Cell cycle</keyword>
<comment type="function">
    <text evidence="9">Part of the ABC transporter FtsEX involved in cellular division.</text>
</comment>
<evidence type="ECO:0000313" key="12">
    <source>
        <dbReference type="EMBL" id="OGY26282.1"/>
    </source>
</evidence>
<dbReference type="InterPro" id="IPR003439">
    <property type="entry name" value="ABC_transporter-like_ATP-bd"/>
</dbReference>
<keyword evidence="7 9" id="KW-0472">Membrane</keyword>
<keyword evidence="4 9" id="KW-0132">Cell division</keyword>
<dbReference type="NCBIfam" id="TIGR02673">
    <property type="entry name" value="FtsE"/>
    <property type="match status" value="1"/>
</dbReference>
<dbReference type="EMBL" id="MHCT01000011">
    <property type="protein sequence ID" value="OGY26282.1"/>
    <property type="molecule type" value="Genomic_DNA"/>
</dbReference>
<keyword evidence="5 9" id="KW-0547">Nucleotide-binding</keyword>
<evidence type="ECO:0000256" key="1">
    <source>
        <dbReference type="ARBA" id="ARBA00005417"/>
    </source>
</evidence>
<dbReference type="InterPro" id="IPR015854">
    <property type="entry name" value="ABC_transpr_LolD-like"/>
</dbReference>
<dbReference type="GO" id="GO:0016887">
    <property type="term" value="F:ATP hydrolysis activity"/>
    <property type="evidence" value="ECO:0007669"/>
    <property type="project" value="InterPro"/>
</dbReference>
<dbReference type="InterPro" id="IPR003593">
    <property type="entry name" value="AAA+_ATPase"/>
</dbReference>
<keyword evidence="3 9" id="KW-1003">Cell membrane</keyword>
<feature type="compositionally biased region" description="Basic and acidic residues" evidence="10">
    <location>
        <begin position="211"/>
        <end position="220"/>
    </location>
</feature>
<feature type="region of interest" description="Disordered" evidence="10">
    <location>
        <begin position="211"/>
        <end position="233"/>
    </location>
</feature>
<protein>
    <recommendedName>
        <fullName evidence="2 9">Cell division ATP-binding protein FtsE</fullName>
    </recommendedName>
</protein>
<dbReference type="InterPro" id="IPR005286">
    <property type="entry name" value="Cell_div_FtsE"/>
</dbReference>
<comment type="subcellular location">
    <subcellularLocation>
        <location evidence="9">Cell membrane</location>
        <topology evidence="9">Peripheral membrane protein</topology>
        <orientation evidence="9">Cytoplasmic side</orientation>
    </subcellularLocation>
</comment>
<proteinExistence type="inferred from homology"/>
<evidence type="ECO:0000256" key="7">
    <source>
        <dbReference type="ARBA" id="ARBA00023136"/>
    </source>
</evidence>
<dbReference type="PROSITE" id="PS50893">
    <property type="entry name" value="ABC_TRANSPORTER_2"/>
    <property type="match status" value="1"/>
</dbReference>
<dbReference type="SUPFAM" id="SSF52540">
    <property type="entry name" value="P-loop containing nucleoside triphosphate hydrolases"/>
    <property type="match status" value="1"/>
</dbReference>
<dbReference type="GO" id="GO:0005886">
    <property type="term" value="C:plasma membrane"/>
    <property type="evidence" value="ECO:0007669"/>
    <property type="project" value="UniProtKB-SubCell"/>
</dbReference>
<dbReference type="PANTHER" id="PTHR24220:SF470">
    <property type="entry name" value="CELL DIVISION ATP-BINDING PROTEIN FTSE"/>
    <property type="match status" value="1"/>
</dbReference>
<name>A0A1G1WEZ5_9BACT</name>
<dbReference type="Gene3D" id="3.40.50.300">
    <property type="entry name" value="P-loop containing nucleotide triphosphate hydrolases"/>
    <property type="match status" value="1"/>
</dbReference>
<evidence type="ECO:0000256" key="5">
    <source>
        <dbReference type="ARBA" id="ARBA00022741"/>
    </source>
</evidence>
<evidence type="ECO:0000313" key="13">
    <source>
        <dbReference type="Proteomes" id="UP000177588"/>
    </source>
</evidence>
<evidence type="ECO:0000256" key="2">
    <source>
        <dbReference type="ARBA" id="ARBA00020019"/>
    </source>
</evidence>
<feature type="domain" description="ABC transporter" evidence="11">
    <location>
        <begin position="2"/>
        <end position="232"/>
    </location>
</feature>
<dbReference type="GO" id="GO:0005524">
    <property type="term" value="F:ATP binding"/>
    <property type="evidence" value="ECO:0007669"/>
    <property type="project" value="UniProtKB-UniRule"/>
</dbReference>
<comment type="subunit">
    <text evidence="9">Homodimer. Forms a membrane-associated complex with FtsX.</text>
</comment>
<comment type="similarity">
    <text evidence="1 9">Belongs to the ABC transporter superfamily.</text>
</comment>
<evidence type="ECO:0000256" key="4">
    <source>
        <dbReference type="ARBA" id="ARBA00022618"/>
    </source>
</evidence>
<dbReference type="InterPro" id="IPR027417">
    <property type="entry name" value="P-loop_NTPase"/>
</dbReference>